<gene>
    <name evidence="1" type="ORF">SSYRP_v1c04620</name>
</gene>
<keyword evidence="2" id="KW-1185">Reference proteome</keyword>
<dbReference type="Proteomes" id="UP000013963">
    <property type="component" value="Chromosome"/>
</dbReference>
<dbReference type="AlphaFoldDB" id="R4UDS8"/>
<dbReference type="EMBL" id="CP005078">
    <property type="protein sequence ID" value="AGM26054.1"/>
    <property type="molecule type" value="Genomic_DNA"/>
</dbReference>
<proteinExistence type="predicted"/>
<sequence>MGKQSKKTTKSNNFRIQLKLSPETYFEVKKYTDEEHSLGDVIRYFITEGLKQNEKSDD</sequence>
<dbReference type="KEGG" id="ssyr:SSYRP_v1c04620"/>
<accession>R4UDS8</accession>
<dbReference type="PATRIC" id="fig|1276229.3.peg.457"/>
<organism evidence="1 2">
    <name type="scientific">Spiroplasma syrphidicola EA-1</name>
    <dbReference type="NCBI Taxonomy" id="1276229"/>
    <lineage>
        <taxon>Bacteria</taxon>
        <taxon>Bacillati</taxon>
        <taxon>Mycoplasmatota</taxon>
        <taxon>Mollicutes</taxon>
        <taxon>Entomoplasmatales</taxon>
        <taxon>Spiroplasmataceae</taxon>
        <taxon>Spiroplasma</taxon>
    </lineage>
</organism>
<evidence type="ECO:0000313" key="2">
    <source>
        <dbReference type="Proteomes" id="UP000013963"/>
    </source>
</evidence>
<dbReference type="RefSeq" id="WP_016340700.1">
    <property type="nucleotide sequence ID" value="NC_021284.1"/>
</dbReference>
<evidence type="ECO:0000313" key="1">
    <source>
        <dbReference type="EMBL" id="AGM26054.1"/>
    </source>
</evidence>
<name>R4UDS8_9MOLU</name>
<protein>
    <submittedName>
        <fullName evidence="1">Uncharacterized protein</fullName>
    </submittedName>
</protein>
<reference evidence="1 2" key="1">
    <citation type="journal article" date="2013" name="Genome Biol. Evol.">
        <title>Complete genomes of two dipteran-associated spiroplasmas provided insights into the origin, dynamics, and impacts of viral invasion in spiroplasma.</title>
        <authorList>
            <person name="Ku C."/>
            <person name="Lo W.S."/>
            <person name="Chen L.L."/>
            <person name="Kuo C.H."/>
        </authorList>
    </citation>
    <scope>NUCLEOTIDE SEQUENCE [LARGE SCALE GENOMIC DNA]</scope>
    <source>
        <strain evidence="1">EA-1</strain>
    </source>
</reference>
<dbReference type="HOGENOM" id="CLU_2976996_0_0_14"/>
<dbReference type="STRING" id="1276229.SSYRP_v1c04620"/>